<dbReference type="InterPro" id="IPR036900">
    <property type="entry name" value="A-D-PHexomutase_C_sf"/>
</dbReference>
<evidence type="ECO:0000259" key="12">
    <source>
        <dbReference type="Pfam" id="PF02880"/>
    </source>
</evidence>
<evidence type="ECO:0000256" key="7">
    <source>
        <dbReference type="NCBIfam" id="TIGR01132"/>
    </source>
</evidence>
<dbReference type="FunFam" id="3.40.120.10:FF:000012">
    <property type="entry name" value="Phosphoglucomutase, alpha-D-glucose phosphate-specific"/>
    <property type="match status" value="1"/>
</dbReference>
<accession>A0A0H2YA52</accession>
<dbReference type="EMBL" id="CP000308">
    <property type="protein sequence ID" value="ABG14379.1"/>
    <property type="molecule type" value="Genomic_DNA"/>
</dbReference>
<keyword evidence="4 8" id="KW-0479">Metal-binding</keyword>
<feature type="domain" description="Alpha-D-phosphohexomutase alpha/beta/alpha" evidence="12">
    <location>
        <begin position="334"/>
        <end position="454"/>
    </location>
</feature>
<dbReference type="FunFam" id="3.40.120.10:FF:000011">
    <property type="entry name" value="Alpha-D-glucose phosphate-specific phosphoglucomutase"/>
    <property type="match status" value="1"/>
</dbReference>
<dbReference type="KEGG" id="ypa:YPA_2414"/>
<dbReference type="EC" id="5.4.2.2" evidence="7"/>
<name>A0A0H2YA52_YERPA</name>
<dbReference type="SUPFAM" id="SSF55957">
    <property type="entry name" value="Phosphoglucomutase, C-terminal domain"/>
    <property type="match status" value="1"/>
</dbReference>
<dbReference type="Gene3D" id="3.30.310.50">
    <property type="entry name" value="Alpha-D-phosphohexomutase, C-terminal domain"/>
    <property type="match status" value="1"/>
</dbReference>
<evidence type="ECO:0000256" key="8">
    <source>
        <dbReference type="RuleBase" id="RU004326"/>
    </source>
</evidence>
<evidence type="ECO:0000259" key="9">
    <source>
        <dbReference type="Pfam" id="PF00408"/>
    </source>
</evidence>
<evidence type="ECO:0000256" key="6">
    <source>
        <dbReference type="ARBA" id="ARBA00023235"/>
    </source>
</evidence>
<evidence type="ECO:0000256" key="3">
    <source>
        <dbReference type="ARBA" id="ARBA00022553"/>
    </source>
</evidence>
<evidence type="ECO:0000256" key="5">
    <source>
        <dbReference type="ARBA" id="ARBA00022842"/>
    </source>
</evidence>
<dbReference type="InterPro" id="IPR005852">
    <property type="entry name" value="PGM_a-D-Glc-sp"/>
</dbReference>
<dbReference type="InterPro" id="IPR016066">
    <property type="entry name" value="A-D-PHexomutase_CS"/>
</dbReference>
<reference evidence="13 14" key="1">
    <citation type="journal article" date="2006" name="J. Bacteriol.">
        <title>Complete genome sequence of Yersinia pestis strains Antiqua and Nepal516: evidence of gene reduction in an emerging pathogen.</title>
        <authorList>
            <person name="Chain P.S."/>
            <person name="Hu P."/>
            <person name="Malfatti S.A."/>
            <person name="Radnedge L."/>
            <person name="Larimer F."/>
            <person name="Vergez L.M."/>
            <person name="Worsham P."/>
            <person name="Chu M.C."/>
            <person name="Andersen G.L."/>
        </authorList>
    </citation>
    <scope>NUCLEOTIDE SEQUENCE [LARGE SCALE GENOMIC DNA]</scope>
    <source>
        <strain evidence="13 14">Antiqua</strain>
    </source>
</reference>
<evidence type="ECO:0000259" key="11">
    <source>
        <dbReference type="Pfam" id="PF02879"/>
    </source>
</evidence>
<proteinExistence type="inferred from homology"/>
<dbReference type="PROSITE" id="PS00710">
    <property type="entry name" value="PGM_PMM"/>
    <property type="match status" value="1"/>
</dbReference>
<comment type="cofactor">
    <cofactor evidence="1">
        <name>Mg(2+)</name>
        <dbReference type="ChEBI" id="CHEBI:18420"/>
    </cofactor>
</comment>
<dbReference type="CDD" id="cd05801">
    <property type="entry name" value="PGM_like3"/>
    <property type="match status" value="1"/>
</dbReference>
<dbReference type="PANTHER" id="PTHR22573">
    <property type="entry name" value="PHOSPHOHEXOMUTASE FAMILY MEMBER"/>
    <property type="match status" value="1"/>
</dbReference>
<evidence type="ECO:0000313" key="13">
    <source>
        <dbReference type="EMBL" id="ABG14379.1"/>
    </source>
</evidence>
<dbReference type="Gene3D" id="3.40.120.10">
    <property type="entry name" value="Alpha-D-Glucose-1,6-Bisphosphate, subunit A, domain 3"/>
    <property type="match status" value="3"/>
</dbReference>
<keyword evidence="5 8" id="KW-0460">Magnesium</keyword>
<dbReference type="InterPro" id="IPR005844">
    <property type="entry name" value="A-D-PHexomutase_a/b/a-I"/>
</dbReference>
<evidence type="ECO:0000256" key="4">
    <source>
        <dbReference type="ARBA" id="ARBA00022723"/>
    </source>
</evidence>
<dbReference type="PANTHER" id="PTHR22573:SF57">
    <property type="entry name" value="PHOSPHOGLUCOMUTASE"/>
    <property type="match status" value="1"/>
</dbReference>
<gene>
    <name evidence="13" type="ordered locus">YPA_2414</name>
</gene>
<dbReference type="NCBIfam" id="TIGR01132">
    <property type="entry name" value="pgm"/>
    <property type="match status" value="1"/>
</dbReference>
<sequence length="561" mass="60525">MATPLLRTCIGVVTVANHPRAGQPAQQSDLINVAQLTSQYYVLQPDAEDPAHAVKFGTSGHRGSSVRHSFNEAHILAIAQAIAEVRHQHGISGPCYVGKDTHALSEPAFISVLEVLTANGVDVVVQQDNGFTPTPAISHVILCHNAQGKALADGIVITPSHNPPEDGGIKYNPPNGGPADTNLTSVIEKRANQLLSQNLKGVKRQTLDKAWQSNHLREQDLLQPYVEGLVDVVDIPAIQQAGLKLGVDPLGGSGIAYWQRIAEYYKLDLTLVNNAIDQTFRFMHLDHDGVIRMDCSSESAMAGLLALRDKFDLAFANDPDYDRHGIVTPAGLMNPNHYLAVSINYLFQHRPQWGAGVAVGKTLVSSAMIDRVVADLGRKLVEVPVGFKWFVDGLHDGSFGFGGEESAGASFLRFNGTPWSTDKDGIIMCLLAAEITAVTGKDPQRHYDDLAQRFGAPSYNRIQAPATQAQKNALSRLSPEMVKANTLAGDPITARLTNAPGNGASIGGLKVMTENGWFAARPSGTEEAYKIYCESFLGAEHREKIEQEAVKIVSEVLAEAK</sequence>
<dbReference type="InterPro" id="IPR005845">
    <property type="entry name" value="A-D-PHexomutase_a/b/a-II"/>
</dbReference>
<dbReference type="InterPro" id="IPR005843">
    <property type="entry name" value="A-D-PHexomutase_C"/>
</dbReference>
<comment type="similarity">
    <text evidence="2 8">Belongs to the phosphohexose mutase family.</text>
</comment>
<dbReference type="GO" id="GO:0004614">
    <property type="term" value="F:phosphoglucomutase activity"/>
    <property type="evidence" value="ECO:0007669"/>
    <property type="project" value="UniProtKB-UniRule"/>
</dbReference>
<dbReference type="GO" id="GO:0000287">
    <property type="term" value="F:magnesium ion binding"/>
    <property type="evidence" value="ECO:0007669"/>
    <property type="project" value="InterPro"/>
</dbReference>
<evidence type="ECO:0000259" key="10">
    <source>
        <dbReference type="Pfam" id="PF02878"/>
    </source>
</evidence>
<dbReference type="Pfam" id="PF02880">
    <property type="entry name" value="PGM_PMM_III"/>
    <property type="match status" value="1"/>
</dbReference>
<dbReference type="Pfam" id="PF02878">
    <property type="entry name" value="PGM_PMM_I"/>
    <property type="match status" value="1"/>
</dbReference>
<dbReference type="Pfam" id="PF00408">
    <property type="entry name" value="PGM_PMM_IV"/>
    <property type="match status" value="1"/>
</dbReference>
<dbReference type="FunFam" id="3.40.120.10:FF:000008">
    <property type="entry name" value="Alpha-D-glucose phosphate-specific phosphoglucomutase"/>
    <property type="match status" value="1"/>
</dbReference>
<protein>
    <recommendedName>
        <fullName evidence="7">Phosphoglucomutase</fullName>
        <ecNumber evidence="7">5.4.2.2</ecNumber>
    </recommendedName>
</protein>
<dbReference type="Proteomes" id="UP000001971">
    <property type="component" value="Chromosome"/>
</dbReference>
<dbReference type="SUPFAM" id="SSF53738">
    <property type="entry name" value="Phosphoglucomutase, first 3 domains"/>
    <property type="match status" value="3"/>
</dbReference>
<organism evidence="13 14">
    <name type="scientific">Yersinia pestis bv. Antiqua (strain Antiqua)</name>
    <dbReference type="NCBI Taxonomy" id="360102"/>
    <lineage>
        <taxon>Bacteria</taxon>
        <taxon>Pseudomonadati</taxon>
        <taxon>Pseudomonadota</taxon>
        <taxon>Gammaproteobacteria</taxon>
        <taxon>Enterobacterales</taxon>
        <taxon>Yersiniaceae</taxon>
        <taxon>Yersinia</taxon>
    </lineage>
</organism>
<dbReference type="Pfam" id="PF02879">
    <property type="entry name" value="PGM_PMM_II"/>
    <property type="match status" value="1"/>
</dbReference>
<evidence type="ECO:0000256" key="2">
    <source>
        <dbReference type="ARBA" id="ARBA00010231"/>
    </source>
</evidence>
<dbReference type="AlphaFoldDB" id="A0A0H2YA52"/>
<dbReference type="InterPro" id="IPR005846">
    <property type="entry name" value="A-D-PHexomutase_a/b/a-III"/>
</dbReference>
<evidence type="ECO:0000313" key="14">
    <source>
        <dbReference type="Proteomes" id="UP000001971"/>
    </source>
</evidence>
<evidence type="ECO:0000256" key="1">
    <source>
        <dbReference type="ARBA" id="ARBA00001946"/>
    </source>
</evidence>
<dbReference type="InterPro" id="IPR016055">
    <property type="entry name" value="A-D-PHexomutase_a/b/a-I/II/III"/>
</dbReference>
<feature type="domain" description="Alpha-D-phosphohexomutase alpha/beta/alpha" evidence="11">
    <location>
        <begin position="224"/>
        <end position="331"/>
    </location>
</feature>
<keyword evidence="6" id="KW-0413">Isomerase</keyword>
<dbReference type="GO" id="GO:0005975">
    <property type="term" value="P:carbohydrate metabolic process"/>
    <property type="evidence" value="ECO:0007669"/>
    <property type="project" value="UniProtKB-UniRule"/>
</dbReference>
<dbReference type="InterPro" id="IPR045244">
    <property type="entry name" value="PGM"/>
</dbReference>
<dbReference type="FunFam" id="3.30.310.50:FF:000004">
    <property type="entry name" value="Alpha-D-glucose phosphate-specific phosphoglucomutase"/>
    <property type="match status" value="1"/>
</dbReference>
<feature type="domain" description="Alpha-D-phosphohexomutase C-terminal" evidence="9">
    <location>
        <begin position="503"/>
        <end position="550"/>
    </location>
</feature>
<feature type="domain" description="Alpha-D-phosphohexomutase alpha/beta/alpha" evidence="10">
    <location>
        <begin position="54"/>
        <end position="193"/>
    </location>
</feature>
<dbReference type="GO" id="GO:0005829">
    <property type="term" value="C:cytosol"/>
    <property type="evidence" value="ECO:0007669"/>
    <property type="project" value="TreeGrafter"/>
</dbReference>
<keyword evidence="3" id="KW-0597">Phosphoprotein</keyword>